<comment type="caution">
    <text evidence="1">The sequence shown here is derived from an EMBL/GenBank/DDBJ whole genome shotgun (WGS) entry which is preliminary data.</text>
</comment>
<gene>
    <name evidence="1" type="ORF">KHU32_15205</name>
</gene>
<evidence type="ECO:0000313" key="1">
    <source>
        <dbReference type="EMBL" id="MBS7812296.1"/>
    </source>
</evidence>
<sequence length="125" mass="13737">MSGHSTDGRRPRPKIVPWRRRIRQPTLGSPLVRFVFTAANAKRVSLSEVARASGLERKTLHRWQGHSTALLAPVEAALGALGYRLVVQDMDTGRIISPEASNEEVEAAILEEENPVTETAPTTTK</sequence>
<evidence type="ECO:0000313" key="2">
    <source>
        <dbReference type="Proteomes" id="UP000766336"/>
    </source>
</evidence>
<keyword evidence="2" id="KW-1185">Reference proteome</keyword>
<accession>A0ABS5QF30</accession>
<organism evidence="1 2">
    <name type="scientific">Roseococcus pinisoli</name>
    <dbReference type="NCBI Taxonomy" id="2835040"/>
    <lineage>
        <taxon>Bacteria</taxon>
        <taxon>Pseudomonadati</taxon>
        <taxon>Pseudomonadota</taxon>
        <taxon>Alphaproteobacteria</taxon>
        <taxon>Acetobacterales</taxon>
        <taxon>Roseomonadaceae</taxon>
        <taxon>Roseococcus</taxon>
    </lineage>
</organism>
<name>A0ABS5QF30_9PROT</name>
<protein>
    <recommendedName>
        <fullName evidence="3">XRE family transcriptional regulator</fullName>
    </recommendedName>
</protein>
<evidence type="ECO:0008006" key="3">
    <source>
        <dbReference type="Google" id="ProtNLM"/>
    </source>
</evidence>
<dbReference type="RefSeq" id="WP_213671004.1">
    <property type="nucleotide sequence ID" value="NZ_JAHCDA010000003.1"/>
</dbReference>
<dbReference type="EMBL" id="JAHCDA010000003">
    <property type="protein sequence ID" value="MBS7812296.1"/>
    <property type="molecule type" value="Genomic_DNA"/>
</dbReference>
<dbReference type="Proteomes" id="UP000766336">
    <property type="component" value="Unassembled WGS sequence"/>
</dbReference>
<reference evidence="1 2" key="1">
    <citation type="submission" date="2021-05" db="EMBL/GenBank/DDBJ databases">
        <title>Roseococcus sp. XZZS9, whole genome shotgun sequencing project.</title>
        <authorList>
            <person name="Zhao G."/>
            <person name="Shen L."/>
        </authorList>
    </citation>
    <scope>NUCLEOTIDE SEQUENCE [LARGE SCALE GENOMIC DNA]</scope>
    <source>
        <strain evidence="1 2">XZZS9</strain>
    </source>
</reference>
<proteinExistence type="predicted"/>